<dbReference type="EMBL" id="JAUDCK010000029">
    <property type="protein sequence ID" value="MDM8196295.1"/>
    <property type="molecule type" value="Genomic_DNA"/>
</dbReference>
<dbReference type="SUPFAM" id="SSF56796">
    <property type="entry name" value="Dehydroquinate synthase-like"/>
    <property type="match status" value="1"/>
</dbReference>
<dbReference type="Gene3D" id="1.20.1090.10">
    <property type="entry name" value="Dehydroquinate synthase-like - alpha domain"/>
    <property type="match status" value="1"/>
</dbReference>
<evidence type="ECO:0000259" key="3">
    <source>
        <dbReference type="Pfam" id="PF25137"/>
    </source>
</evidence>
<feature type="domain" description="Alcohol dehydrogenase iron-type/glycerol dehydrogenase GldA" evidence="2">
    <location>
        <begin position="9"/>
        <end position="177"/>
    </location>
</feature>
<evidence type="ECO:0000259" key="2">
    <source>
        <dbReference type="Pfam" id="PF00465"/>
    </source>
</evidence>
<proteinExistence type="predicted"/>
<keyword evidence="5" id="KW-1185">Reference proteome</keyword>
<dbReference type="Pfam" id="PF25137">
    <property type="entry name" value="ADH_Fe_C"/>
    <property type="match status" value="1"/>
</dbReference>
<dbReference type="Gene3D" id="3.40.50.1970">
    <property type="match status" value="1"/>
</dbReference>
<dbReference type="GO" id="GO:0016491">
    <property type="term" value="F:oxidoreductase activity"/>
    <property type="evidence" value="ECO:0007669"/>
    <property type="project" value="UniProtKB-KW"/>
</dbReference>
<dbReference type="PANTHER" id="PTHR43633:SF1">
    <property type="entry name" value="ALCOHOL DEHYDROGENASE YQHD"/>
    <property type="match status" value="1"/>
</dbReference>
<keyword evidence="1 4" id="KW-0560">Oxidoreductase</keyword>
<dbReference type="PANTHER" id="PTHR43633">
    <property type="entry name" value="ALCOHOL DEHYDROGENASE YQHD"/>
    <property type="match status" value="1"/>
</dbReference>
<evidence type="ECO:0000256" key="1">
    <source>
        <dbReference type="ARBA" id="ARBA00023002"/>
    </source>
</evidence>
<dbReference type="InterPro" id="IPR056798">
    <property type="entry name" value="ADH_Fe_C"/>
</dbReference>
<dbReference type="Proteomes" id="UP001529275">
    <property type="component" value="Unassembled WGS sequence"/>
</dbReference>
<organism evidence="4 5">
    <name type="scientific">Massilimicrobiota timonensis</name>
    <dbReference type="NCBI Taxonomy" id="1776392"/>
    <lineage>
        <taxon>Bacteria</taxon>
        <taxon>Bacillati</taxon>
        <taxon>Bacillota</taxon>
        <taxon>Erysipelotrichia</taxon>
        <taxon>Erysipelotrichales</taxon>
        <taxon>Erysipelotrichaceae</taxon>
        <taxon>Massilimicrobiota</taxon>
    </lineage>
</organism>
<name>A0ABT7UJG9_9FIRM</name>
<dbReference type="CDD" id="cd08187">
    <property type="entry name" value="BDH"/>
    <property type="match status" value="1"/>
</dbReference>
<dbReference type="InterPro" id="IPR044731">
    <property type="entry name" value="BDH-like"/>
</dbReference>
<accession>A0ABT7UJG9</accession>
<sequence>MKDFVYQMPVKVYFGKNSVKRYLKDELKHYGKNIMLAYGQESIKRNGIYDEVIEVLGECGKNIIDFPGISANPTYEKVLDGIKLYKENNVDLILAIGGGSVIDCCKVICSGTDINEDIWEAQLEKGVIPENMGNFAVILTLSGAGAEMDCLGAVTYEKRHEKKTLTGPYAKFVIEDPNYIMTVPLKVFMPGVFDSLTHCMETYFGKTTNVSDLLNEGLMKDIIYNMRELIHGNDSLEVRSNLMWDSSLVQTFLFNVGKPGDFQAHKIENALGAYSHGTHGQQLAVIQPAYYRAVYKGDISKFARFSRVIMEIHDKDSEENIALKGIEALEKLIKEAQLSTTFTELGYELTEDIARTVSQTCEISNTGPRELTREEIYELLLRCK</sequence>
<dbReference type="InterPro" id="IPR001670">
    <property type="entry name" value="ADH_Fe/GldA"/>
</dbReference>
<gene>
    <name evidence="4" type="ORF">QUV98_08210</name>
</gene>
<dbReference type="RefSeq" id="WP_289527925.1">
    <property type="nucleotide sequence ID" value="NZ_JAUDCK010000029.1"/>
</dbReference>
<evidence type="ECO:0000313" key="5">
    <source>
        <dbReference type="Proteomes" id="UP001529275"/>
    </source>
</evidence>
<comment type="caution">
    <text evidence="4">The sequence shown here is derived from an EMBL/GenBank/DDBJ whole genome shotgun (WGS) entry which is preliminary data.</text>
</comment>
<dbReference type="EC" id="1.1.1.-" evidence="4"/>
<evidence type="ECO:0000313" key="4">
    <source>
        <dbReference type="EMBL" id="MDM8196295.1"/>
    </source>
</evidence>
<protein>
    <submittedName>
        <fullName evidence="4">Iron-containing alcohol dehydrogenase</fullName>
        <ecNumber evidence="4">1.1.1.-</ecNumber>
    </submittedName>
</protein>
<feature type="domain" description="Fe-containing alcohol dehydrogenase-like C-terminal" evidence="3">
    <location>
        <begin position="193"/>
        <end position="380"/>
    </location>
</feature>
<reference evidence="5" key="1">
    <citation type="submission" date="2023-06" db="EMBL/GenBank/DDBJ databases">
        <title>Identification and characterization of horizontal gene transfer across gut microbiota members of farm animals based on homology search.</title>
        <authorList>
            <person name="Zeman M."/>
            <person name="Kubasova T."/>
            <person name="Jahodarova E."/>
            <person name="Nykrynova M."/>
            <person name="Rychlik I."/>
        </authorList>
    </citation>
    <scope>NUCLEOTIDE SEQUENCE [LARGE SCALE GENOMIC DNA]</scope>
    <source>
        <strain evidence="5">ET341</strain>
    </source>
</reference>
<dbReference type="Pfam" id="PF00465">
    <property type="entry name" value="Fe-ADH"/>
    <property type="match status" value="1"/>
</dbReference>